<accession>A0A6H5IDR0</accession>
<dbReference type="OrthoDB" id="6159739at2759"/>
<reference evidence="2 3" key="1">
    <citation type="submission" date="2020-02" db="EMBL/GenBank/DDBJ databases">
        <authorList>
            <person name="Ferguson B K."/>
        </authorList>
    </citation>
    <scope>NUCLEOTIDE SEQUENCE [LARGE SCALE GENOMIC DNA]</scope>
</reference>
<name>A0A6H5IDR0_9HYME</name>
<organism evidence="2 3">
    <name type="scientific">Trichogramma brassicae</name>
    <dbReference type="NCBI Taxonomy" id="86971"/>
    <lineage>
        <taxon>Eukaryota</taxon>
        <taxon>Metazoa</taxon>
        <taxon>Ecdysozoa</taxon>
        <taxon>Arthropoda</taxon>
        <taxon>Hexapoda</taxon>
        <taxon>Insecta</taxon>
        <taxon>Pterygota</taxon>
        <taxon>Neoptera</taxon>
        <taxon>Endopterygota</taxon>
        <taxon>Hymenoptera</taxon>
        <taxon>Apocrita</taxon>
        <taxon>Proctotrupomorpha</taxon>
        <taxon>Chalcidoidea</taxon>
        <taxon>Trichogrammatidae</taxon>
        <taxon>Trichogramma</taxon>
    </lineage>
</organism>
<feature type="compositionally biased region" description="Low complexity" evidence="1">
    <location>
        <begin position="82"/>
        <end position="107"/>
    </location>
</feature>
<evidence type="ECO:0000313" key="2">
    <source>
        <dbReference type="EMBL" id="CAB0034964.1"/>
    </source>
</evidence>
<sequence length="139" mass="15648">MRQVADNFKALEAMRSDVETLKHRLLEKDLLDELRAFEEQPRTAAITVHTHTRTHLYSEGTNDDELPTNDYDSSYEDQEEFSPSPSLSVTPVSAETRAASTARADSSTVANLIPCTSRELEDVLRLLRHAETERASVTE</sequence>
<gene>
    <name evidence="2" type="ORF">TBRA_LOCUS6862</name>
</gene>
<feature type="region of interest" description="Disordered" evidence="1">
    <location>
        <begin position="48"/>
        <end position="107"/>
    </location>
</feature>
<protein>
    <submittedName>
        <fullName evidence="2">Uncharacterized protein</fullName>
    </submittedName>
</protein>
<evidence type="ECO:0000313" key="3">
    <source>
        <dbReference type="Proteomes" id="UP000479190"/>
    </source>
</evidence>
<keyword evidence="3" id="KW-1185">Reference proteome</keyword>
<dbReference type="EMBL" id="CADCXV010000764">
    <property type="protein sequence ID" value="CAB0034964.1"/>
    <property type="molecule type" value="Genomic_DNA"/>
</dbReference>
<evidence type="ECO:0000256" key="1">
    <source>
        <dbReference type="SAM" id="MobiDB-lite"/>
    </source>
</evidence>
<dbReference type="AlphaFoldDB" id="A0A6H5IDR0"/>
<feature type="compositionally biased region" description="Acidic residues" evidence="1">
    <location>
        <begin position="61"/>
        <end position="80"/>
    </location>
</feature>
<proteinExistence type="predicted"/>
<dbReference type="Proteomes" id="UP000479190">
    <property type="component" value="Unassembled WGS sequence"/>
</dbReference>